<accession>A0A511TH24</accession>
<evidence type="ECO:0000256" key="1">
    <source>
        <dbReference type="SAM" id="MobiDB-lite"/>
    </source>
</evidence>
<organism evidence="2 5">
    <name type="scientific">Myxococcus fulvus</name>
    <dbReference type="NCBI Taxonomy" id="33"/>
    <lineage>
        <taxon>Bacteria</taxon>
        <taxon>Pseudomonadati</taxon>
        <taxon>Myxococcota</taxon>
        <taxon>Myxococcia</taxon>
        <taxon>Myxococcales</taxon>
        <taxon>Cystobacterineae</taxon>
        <taxon>Myxococcaceae</taxon>
        <taxon>Myxococcus</taxon>
    </lineage>
</organism>
<dbReference type="RefSeq" id="WP_074955742.1">
    <property type="nucleotide sequence ID" value="NZ_BJXR01000082.1"/>
</dbReference>
<dbReference type="OrthoDB" id="5385575at2"/>
<keyword evidence="4" id="KW-1185">Reference proteome</keyword>
<reference evidence="2 5" key="2">
    <citation type="submission" date="2019-07" db="EMBL/GenBank/DDBJ databases">
        <title>Whole genome shotgun sequence of Myxococcus fulvus NBRC 100333.</title>
        <authorList>
            <person name="Hosoyama A."/>
            <person name="Uohara A."/>
            <person name="Ohji S."/>
            <person name="Ichikawa N."/>
        </authorList>
    </citation>
    <scope>NUCLEOTIDE SEQUENCE [LARGE SCALE GENOMIC DNA]</scope>
    <source>
        <strain evidence="2 5">NBRC 100333</strain>
    </source>
</reference>
<dbReference type="EMBL" id="FOIB01000006">
    <property type="protein sequence ID" value="SEU19396.1"/>
    <property type="molecule type" value="Genomic_DNA"/>
</dbReference>
<dbReference type="AlphaFoldDB" id="A0A511TH24"/>
<evidence type="ECO:0000313" key="2">
    <source>
        <dbReference type="EMBL" id="GEN13480.1"/>
    </source>
</evidence>
<evidence type="ECO:0000313" key="5">
    <source>
        <dbReference type="Proteomes" id="UP000321514"/>
    </source>
</evidence>
<gene>
    <name evidence="2" type="ORF">MFU01_85170</name>
    <name evidence="3" type="ORF">SAMN05443572_1068</name>
</gene>
<dbReference type="EMBL" id="BJXR01000082">
    <property type="protein sequence ID" value="GEN13480.1"/>
    <property type="molecule type" value="Genomic_DNA"/>
</dbReference>
<reference evidence="3 4" key="1">
    <citation type="submission" date="2016-10" db="EMBL/GenBank/DDBJ databases">
        <authorList>
            <person name="Varghese N."/>
            <person name="Submissions S."/>
        </authorList>
    </citation>
    <scope>NUCLEOTIDE SEQUENCE [LARGE SCALE GENOMIC DNA]</scope>
    <source>
        <strain evidence="3 4">DSM 16525</strain>
    </source>
</reference>
<evidence type="ECO:0000313" key="4">
    <source>
        <dbReference type="Proteomes" id="UP000183760"/>
    </source>
</evidence>
<name>A0A511TH24_MYXFU</name>
<dbReference type="Proteomes" id="UP000183760">
    <property type="component" value="Unassembled WGS sequence"/>
</dbReference>
<dbReference type="STRING" id="1334629.MFUL124B02_31285"/>
<dbReference type="Proteomes" id="UP000321514">
    <property type="component" value="Unassembled WGS sequence"/>
</dbReference>
<feature type="region of interest" description="Disordered" evidence="1">
    <location>
        <begin position="54"/>
        <end position="91"/>
    </location>
</feature>
<protein>
    <submittedName>
        <fullName evidence="2">Uncharacterized protein</fullName>
    </submittedName>
</protein>
<sequence>MAPAAPHPPSGSRRRGVAKNLLLVVACLLVGGAAAFVVPPRDTPQDALPIPAVAAPKAETPTPPPPVKPLTGPYRDPRIPKRMPPGPELRRPTQDVWCEGLSVERCDDFPKDCELATYCDGVRFCRTQPRYPNEATCAEEGILGANVACCPGLVPRCGSLEHYVGPKCDPIEGTTAEPVCVRCGDGVCGRAEQVCNCPEDCAR</sequence>
<evidence type="ECO:0000313" key="3">
    <source>
        <dbReference type="EMBL" id="SEU19396.1"/>
    </source>
</evidence>
<proteinExistence type="predicted"/>
<comment type="caution">
    <text evidence="2">The sequence shown here is derived from an EMBL/GenBank/DDBJ whole genome shotgun (WGS) entry which is preliminary data.</text>
</comment>